<protein>
    <submittedName>
        <fullName evidence="4">Immunoglobulin-blocking virulence protein</fullName>
    </submittedName>
</protein>
<reference evidence="4" key="1">
    <citation type="submission" date="2018-07" db="EMBL/GenBank/DDBJ databases">
        <title>Genetic characterization of Mycoplasma hyopneumoniae, M. hyorhinis and M. flocculare isolates through whole genome sequencing analysis: comparative analysis of sequence types and putative genes involved in virulence.</title>
        <authorList>
            <person name="Fourour S."/>
            <person name="Lucas P."/>
            <person name="Touzain F."/>
            <person name="Tocqueville V."/>
            <person name="Kempf I."/>
            <person name="Marois-Crehan C."/>
        </authorList>
    </citation>
    <scope>NUCLEOTIDE SEQUENCE</scope>
    <source>
        <strain evidence="4">MF22</strain>
    </source>
</reference>
<dbReference type="InterPro" id="IPR030942">
    <property type="entry name" value="Mycoplas_M_dom"/>
</dbReference>
<feature type="region of interest" description="Disordered" evidence="1">
    <location>
        <begin position="753"/>
        <end position="780"/>
    </location>
</feature>
<comment type="caution">
    <text evidence="4">The sequence shown here is derived from an EMBL/GenBank/DDBJ whole genome shotgun (WGS) entry which is preliminary data.</text>
</comment>
<sequence>MVLYLSKRKKMIVGGSAAFFALGISFSISENLYNHYYSSPLLITYSQASPSTIAKNRPNQTGFSPVTNAKFIPIPLKETELKKKKKTIPEIPIPKVEKEIIISKPVEKIEPKVEKEIIISKPVKPVEKIEPKVEKEIIISKPVEKIEPKVEIIEEPAAPIETPVPVPIPAEPIKKVVSPSYSYSEPQNIEKQPEITTKTKLTPSFGQIESAKANWKIGIKNQITITETNIRKHDKKIAEYERQIREDYDIFYKGKISKESFEESVRYQIWVENNYKKREQDYLQILKEDQIRGPQFSASDLKLIERGMTVSKENHHIWNFVNPDDNPVIGKNGTYRKRNERRVLNTPGWAPRSPFGIANQEFEGWTKSDISQEFQSEINEILGSNQNSDSIKIYKYTPNDQNPNKSSKSEIKAVSLDANDENAFNKFQEFLKKTAGKKIDAVVLKNVGSTKQGQNISQILAALPENVQKLTLFLDDQKAINGLYTLRGKKLKELELYSNTKPIDDYWAINPNAVADVDYISFDYNNPASYHKNTPDEKIPGSIIFDTLRWDKNDSEQTITEGLRIAFGSKIYERPFQGRYGGKGGYPTNLDFSDTNIKTIKNLKFDEIDNLFNENLQNWKEDKYAQEDYHGFKKLKFVYLYFGIDQNSTQNLANSQTNKSFSASVSDFEGAQYTERLSGIQDPFVPPAAVIYFRENGQSQQNVVFNLTGTPSEDAKKQLKAFVEATNRGYPFAKIVVDSEEIKQELIKYYQENANPEKRKRSQGKFAERELEVKNSTSSK</sequence>
<name>A0AAW9XFN9_MESFC</name>
<dbReference type="InterPro" id="IPR058860">
    <property type="entry name" value="MIB_M2"/>
</dbReference>
<organism evidence="4 5">
    <name type="scientific">Mesomycoplasma flocculare</name>
    <name type="common">Mycoplasma flocculare</name>
    <dbReference type="NCBI Taxonomy" id="2128"/>
    <lineage>
        <taxon>Bacteria</taxon>
        <taxon>Bacillati</taxon>
        <taxon>Mycoplasmatota</taxon>
        <taxon>Mycoplasmoidales</taxon>
        <taxon>Metamycoplasmataceae</taxon>
        <taxon>Mesomycoplasma</taxon>
    </lineage>
</organism>
<feature type="domain" description="IgG-blocking virulence" evidence="2">
    <location>
        <begin position="334"/>
        <end position="532"/>
    </location>
</feature>
<dbReference type="Proteomes" id="UP001193441">
    <property type="component" value="Unassembled WGS sequence"/>
</dbReference>
<evidence type="ECO:0000313" key="4">
    <source>
        <dbReference type="EMBL" id="MXR56450.1"/>
    </source>
</evidence>
<dbReference type="NCBIfam" id="TIGR04524">
    <property type="entry name" value="mycoplas_M_dom"/>
    <property type="match status" value="1"/>
</dbReference>
<evidence type="ECO:0000259" key="2">
    <source>
        <dbReference type="Pfam" id="PF26360"/>
    </source>
</evidence>
<dbReference type="RefSeq" id="WP_160583651.1">
    <property type="nucleotide sequence ID" value="NZ_QQRD01000001.1"/>
</dbReference>
<gene>
    <name evidence="4" type="ORF">DR094_00285</name>
</gene>
<accession>A0AAW9XFN9</accession>
<proteinExistence type="predicted"/>
<evidence type="ECO:0000259" key="3">
    <source>
        <dbReference type="Pfam" id="PF26364"/>
    </source>
</evidence>
<dbReference type="AlphaFoldDB" id="A0AAW9XFN9"/>
<dbReference type="NCBIfam" id="TIGR04526">
    <property type="entry name" value="predic_Ig_block"/>
    <property type="match status" value="1"/>
</dbReference>
<dbReference type="Pfam" id="PF26364">
    <property type="entry name" value="MIB_M2"/>
    <property type="match status" value="1"/>
</dbReference>
<feature type="domain" description="Mycoplasma immunoglobulin binding protein M2" evidence="3">
    <location>
        <begin position="545"/>
        <end position="749"/>
    </location>
</feature>
<evidence type="ECO:0000313" key="5">
    <source>
        <dbReference type="Proteomes" id="UP001193441"/>
    </source>
</evidence>
<evidence type="ECO:0000256" key="1">
    <source>
        <dbReference type="SAM" id="MobiDB-lite"/>
    </source>
</evidence>
<dbReference type="EMBL" id="QQRD01000001">
    <property type="protein sequence ID" value="MXR56450.1"/>
    <property type="molecule type" value="Genomic_DNA"/>
</dbReference>
<dbReference type="Pfam" id="PF26360">
    <property type="entry name" value="MIB_M1"/>
    <property type="match status" value="1"/>
</dbReference>
<dbReference type="InterPro" id="IPR030941">
    <property type="entry name" value="Predic_Ig_block"/>
</dbReference>